<dbReference type="EMBL" id="JAZBJZ010000143">
    <property type="protein sequence ID" value="MEE3719561.1"/>
    <property type="molecule type" value="Genomic_DNA"/>
</dbReference>
<protein>
    <recommendedName>
        <fullName evidence="8">Circadian input-output histidine kinase CikA</fullName>
        <ecNumber evidence="3">2.7.13.3</ecNumber>
    </recommendedName>
</protein>
<dbReference type="SMART" id="SM00388">
    <property type="entry name" value="HisKA"/>
    <property type="match status" value="1"/>
</dbReference>
<dbReference type="PANTHER" id="PTHR43047:SF63">
    <property type="entry name" value="HISTIDINE KINASE"/>
    <property type="match status" value="1"/>
</dbReference>
<dbReference type="GO" id="GO:0005886">
    <property type="term" value="C:plasma membrane"/>
    <property type="evidence" value="ECO:0007669"/>
    <property type="project" value="TreeGrafter"/>
</dbReference>
<dbReference type="Gene3D" id="3.40.50.2300">
    <property type="match status" value="1"/>
</dbReference>
<dbReference type="GO" id="GO:0006355">
    <property type="term" value="P:regulation of DNA-templated transcription"/>
    <property type="evidence" value="ECO:0007669"/>
    <property type="project" value="InterPro"/>
</dbReference>
<dbReference type="InterPro" id="IPR036890">
    <property type="entry name" value="HATPase_C_sf"/>
</dbReference>
<reference evidence="15" key="1">
    <citation type="submission" date="2024-01" db="EMBL/GenBank/DDBJ databases">
        <title>Bank of Algae and Cyanobacteria of the Azores (BACA) strain genomes.</title>
        <authorList>
            <person name="Luz R."/>
            <person name="Cordeiro R."/>
            <person name="Fonseca A."/>
            <person name="Goncalves V."/>
        </authorList>
    </citation>
    <scope>NUCLEOTIDE SEQUENCE</scope>
    <source>
        <strain evidence="15">BACA0141</strain>
    </source>
</reference>
<dbReference type="CDD" id="cd16922">
    <property type="entry name" value="HATPase_EvgS-ArcB-TorS-like"/>
    <property type="match status" value="1"/>
</dbReference>
<dbReference type="InterPro" id="IPR000700">
    <property type="entry name" value="PAS-assoc_C"/>
</dbReference>
<dbReference type="PANTHER" id="PTHR43047">
    <property type="entry name" value="TWO-COMPONENT HISTIDINE PROTEIN KINASE"/>
    <property type="match status" value="1"/>
</dbReference>
<dbReference type="Pfam" id="PF02518">
    <property type="entry name" value="HATPase_c"/>
    <property type="match status" value="1"/>
</dbReference>
<sequence>MIATILIVDDSEIDRQTYGRFLKCDRPDNYHILEAHTLSEARNLCEVEKPDAILVGFQLQDGNGLEVLKWMQQQESSQLPALMLIQQVDETAVAQTIKNLTHDYLVKDQLIPERLQRSLDNLLERKQLTSTISDLLRLHKQSEAALAKSENKFRYFVECTDDLIWATNLDGKFTSLSPQFKELFGWEPDQWLGRSIVDLVYPIDRIRFIAYFERILVSGLKEPMAIEFRHLQQDGSHVWVSSDMLPAKDSEGFAIGVQGVVRDISDKIALAHAISDRRQAERDLEEANKRLSFVNHKLVSAVQLKDRFLSTMSHELRTPLNPILGISELLQEEVYGSVNSRQKEALQIIEQSGSHLLELINDILDFSDAEVGYLELNCSPTSIKQICQASLEFVKPQASQKNIQLESEIEPDLPDVSLDERRIRQVLINILNNAIKFTSGGGRVTLAANLTTEIGDRNEKKSYIQISVIDTGIGIAPENINQIFQPFTQLDNALNRQYEGSGLGLAVVKQIVETHGGKVEVSSEIGVGSTFIVKLPSGD</sequence>
<dbReference type="NCBIfam" id="TIGR00229">
    <property type="entry name" value="sensory_box"/>
    <property type="match status" value="1"/>
</dbReference>
<evidence type="ECO:0000259" key="14">
    <source>
        <dbReference type="PROSITE" id="PS50113"/>
    </source>
</evidence>
<comment type="catalytic activity">
    <reaction evidence="1">
        <text>ATP + protein L-histidine = ADP + protein N-phospho-L-histidine.</text>
        <dbReference type="EC" id="2.7.13.3"/>
    </reaction>
</comment>
<evidence type="ECO:0000256" key="8">
    <source>
        <dbReference type="ARBA" id="ARBA00074306"/>
    </source>
</evidence>
<evidence type="ECO:0000313" key="16">
    <source>
        <dbReference type="Proteomes" id="UP001333818"/>
    </source>
</evidence>
<dbReference type="CDD" id="cd00082">
    <property type="entry name" value="HisKA"/>
    <property type="match status" value="1"/>
</dbReference>
<dbReference type="SMART" id="SM00448">
    <property type="entry name" value="REC"/>
    <property type="match status" value="1"/>
</dbReference>
<evidence type="ECO:0000256" key="10">
    <source>
        <dbReference type="SAM" id="Coils"/>
    </source>
</evidence>
<dbReference type="Proteomes" id="UP001333818">
    <property type="component" value="Unassembled WGS sequence"/>
</dbReference>
<dbReference type="PROSITE" id="PS50109">
    <property type="entry name" value="HIS_KIN"/>
    <property type="match status" value="1"/>
</dbReference>
<dbReference type="InterPro" id="IPR036097">
    <property type="entry name" value="HisK_dim/P_sf"/>
</dbReference>
<dbReference type="CDD" id="cd00130">
    <property type="entry name" value="PAS"/>
    <property type="match status" value="1"/>
</dbReference>
<evidence type="ECO:0000256" key="3">
    <source>
        <dbReference type="ARBA" id="ARBA00012438"/>
    </source>
</evidence>
<evidence type="ECO:0000259" key="12">
    <source>
        <dbReference type="PROSITE" id="PS50110"/>
    </source>
</evidence>
<dbReference type="Pfam" id="PF00072">
    <property type="entry name" value="Response_reg"/>
    <property type="match status" value="1"/>
</dbReference>
<comment type="caution">
    <text evidence="15">The sequence shown here is derived from an EMBL/GenBank/DDBJ whole genome shotgun (WGS) entry which is preliminary data.</text>
</comment>
<feature type="domain" description="Histidine kinase" evidence="11">
    <location>
        <begin position="311"/>
        <end position="539"/>
    </location>
</feature>
<dbReference type="SMART" id="SM00387">
    <property type="entry name" value="HATPase_c"/>
    <property type="match status" value="1"/>
</dbReference>
<dbReference type="CDD" id="cd00156">
    <property type="entry name" value="REC"/>
    <property type="match status" value="1"/>
</dbReference>
<evidence type="ECO:0000313" key="15">
    <source>
        <dbReference type="EMBL" id="MEE3719561.1"/>
    </source>
</evidence>
<evidence type="ECO:0000256" key="5">
    <source>
        <dbReference type="ARBA" id="ARBA00022679"/>
    </source>
</evidence>
<dbReference type="Pfam" id="PF00512">
    <property type="entry name" value="HisKA"/>
    <property type="match status" value="1"/>
</dbReference>
<keyword evidence="16" id="KW-1185">Reference proteome</keyword>
<dbReference type="InterPro" id="IPR004358">
    <property type="entry name" value="Sig_transdc_His_kin-like_C"/>
</dbReference>
<dbReference type="SMART" id="SM00086">
    <property type="entry name" value="PAC"/>
    <property type="match status" value="1"/>
</dbReference>
<dbReference type="InterPro" id="IPR000014">
    <property type="entry name" value="PAS"/>
</dbReference>
<gene>
    <name evidence="15" type="ORF">V2H45_22720</name>
</gene>
<dbReference type="SUPFAM" id="SSF52172">
    <property type="entry name" value="CheY-like"/>
    <property type="match status" value="1"/>
</dbReference>
<dbReference type="InterPro" id="IPR001789">
    <property type="entry name" value="Sig_transdc_resp-reg_receiver"/>
</dbReference>
<dbReference type="Pfam" id="PF00989">
    <property type="entry name" value="PAS"/>
    <property type="match status" value="1"/>
</dbReference>
<evidence type="ECO:0000256" key="2">
    <source>
        <dbReference type="ARBA" id="ARBA00006402"/>
    </source>
</evidence>
<dbReference type="SMART" id="SM00091">
    <property type="entry name" value="PAS"/>
    <property type="match status" value="1"/>
</dbReference>
<keyword evidence="4" id="KW-0597">Phosphoprotein</keyword>
<keyword evidence="10" id="KW-0175">Coiled coil</keyword>
<keyword evidence="15" id="KW-0547">Nucleotide-binding</keyword>
<evidence type="ECO:0000259" key="13">
    <source>
        <dbReference type="PROSITE" id="PS50112"/>
    </source>
</evidence>
<dbReference type="RefSeq" id="WP_330485997.1">
    <property type="nucleotide sequence ID" value="NZ_JAZBJZ010000143.1"/>
</dbReference>
<dbReference type="SUPFAM" id="SSF47384">
    <property type="entry name" value="Homodimeric domain of signal transducing histidine kinase"/>
    <property type="match status" value="1"/>
</dbReference>
<proteinExistence type="inferred from homology"/>
<feature type="domain" description="Response regulatory" evidence="12">
    <location>
        <begin position="4"/>
        <end position="122"/>
    </location>
</feature>
<organism evidence="15 16">
    <name type="scientific">Tumidithrix elongata BACA0141</name>
    <dbReference type="NCBI Taxonomy" id="2716417"/>
    <lineage>
        <taxon>Bacteria</taxon>
        <taxon>Bacillati</taxon>
        <taxon>Cyanobacteriota</taxon>
        <taxon>Cyanophyceae</taxon>
        <taxon>Pseudanabaenales</taxon>
        <taxon>Pseudanabaenaceae</taxon>
        <taxon>Tumidithrix</taxon>
        <taxon>Tumidithrix elongata</taxon>
    </lineage>
</organism>
<keyword evidence="6" id="KW-0418">Kinase</keyword>
<dbReference type="GO" id="GO:0000155">
    <property type="term" value="F:phosphorelay sensor kinase activity"/>
    <property type="evidence" value="ECO:0007669"/>
    <property type="project" value="InterPro"/>
</dbReference>
<dbReference type="GO" id="GO:0005524">
    <property type="term" value="F:ATP binding"/>
    <property type="evidence" value="ECO:0007669"/>
    <property type="project" value="UniProtKB-KW"/>
</dbReference>
<dbReference type="Gene3D" id="3.30.450.20">
    <property type="entry name" value="PAS domain"/>
    <property type="match status" value="1"/>
</dbReference>
<dbReference type="PROSITE" id="PS50113">
    <property type="entry name" value="PAC"/>
    <property type="match status" value="1"/>
</dbReference>
<dbReference type="InterPro" id="IPR011006">
    <property type="entry name" value="CheY-like_superfamily"/>
</dbReference>
<evidence type="ECO:0000256" key="1">
    <source>
        <dbReference type="ARBA" id="ARBA00000085"/>
    </source>
</evidence>
<evidence type="ECO:0000256" key="4">
    <source>
        <dbReference type="ARBA" id="ARBA00022553"/>
    </source>
</evidence>
<dbReference type="PROSITE" id="PS50112">
    <property type="entry name" value="PAS"/>
    <property type="match status" value="1"/>
</dbReference>
<dbReference type="InterPro" id="IPR001610">
    <property type="entry name" value="PAC"/>
</dbReference>
<evidence type="ECO:0000256" key="9">
    <source>
        <dbReference type="PROSITE-ProRule" id="PRU00169"/>
    </source>
</evidence>
<dbReference type="InterPro" id="IPR035965">
    <property type="entry name" value="PAS-like_dom_sf"/>
</dbReference>
<accession>A0AAW9Q357</accession>
<keyword evidence="15" id="KW-0067">ATP-binding</keyword>
<evidence type="ECO:0000256" key="6">
    <source>
        <dbReference type="ARBA" id="ARBA00022777"/>
    </source>
</evidence>
<evidence type="ECO:0000259" key="11">
    <source>
        <dbReference type="PROSITE" id="PS50109"/>
    </source>
</evidence>
<dbReference type="AlphaFoldDB" id="A0AAW9Q357"/>
<comment type="similarity">
    <text evidence="2">In the N-terminal section; belongs to the phytochrome family.</text>
</comment>
<dbReference type="Gene3D" id="1.10.287.130">
    <property type="match status" value="1"/>
</dbReference>
<dbReference type="InterPro" id="IPR003594">
    <property type="entry name" value="HATPase_dom"/>
</dbReference>
<dbReference type="SUPFAM" id="SSF55785">
    <property type="entry name" value="PYP-like sensor domain (PAS domain)"/>
    <property type="match status" value="1"/>
</dbReference>
<keyword evidence="5" id="KW-0808">Transferase</keyword>
<dbReference type="SUPFAM" id="SSF55874">
    <property type="entry name" value="ATPase domain of HSP90 chaperone/DNA topoisomerase II/histidine kinase"/>
    <property type="match status" value="1"/>
</dbReference>
<name>A0AAW9Q357_9CYAN</name>
<keyword evidence="7" id="KW-0902">Two-component regulatory system</keyword>
<dbReference type="GO" id="GO:0009927">
    <property type="term" value="F:histidine phosphotransfer kinase activity"/>
    <property type="evidence" value="ECO:0007669"/>
    <property type="project" value="TreeGrafter"/>
</dbReference>
<dbReference type="PRINTS" id="PR00344">
    <property type="entry name" value="BCTRLSENSOR"/>
</dbReference>
<feature type="coiled-coil region" evidence="10">
    <location>
        <begin position="270"/>
        <end position="297"/>
    </location>
</feature>
<dbReference type="FunFam" id="3.30.565.10:FF:000010">
    <property type="entry name" value="Sensor histidine kinase RcsC"/>
    <property type="match status" value="1"/>
</dbReference>
<comment type="caution">
    <text evidence="9">Lacks conserved residue(s) required for the propagation of feature annotation.</text>
</comment>
<dbReference type="PROSITE" id="PS50110">
    <property type="entry name" value="RESPONSE_REGULATORY"/>
    <property type="match status" value="1"/>
</dbReference>
<dbReference type="Gene3D" id="3.30.565.10">
    <property type="entry name" value="Histidine kinase-like ATPase, C-terminal domain"/>
    <property type="match status" value="1"/>
</dbReference>
<dbReference type="InterPro" id="IPR005467">
    <property type="entry name" value="His_kinase_dom"/>
</dbReference>
<feature type="domain" description="PAS" evidence="13">
    <location>
        <begin position="149"/>
        <end position="219"/>
    </location>
</feature>
<evidence type="ECO:0000256" key="7">
    <source>
        <dbReference type="ARBA" id="ARBA00023012"/>
    </source>
</evidence>
<feature type="domain" description="PAC" evidence="14">
    <location>
        <begin position="224"/>
        <end position="276"/>
    </location>
</feature>
<dbReference type="InterPro" id="IPR013767">
    <property type="entry name" value="PAS_fold"/>
</dbReference>
<dbReference type="InterPro" id="IPR003661">
    <property type="entry name" value="HisK_dim/P_dom"/>
</dbReference>
<dbReference type="EC" id="2.7.13.3" evidence="3"/>